<feature type="coiled-coil region" evidence="1">
    <location>
        <begin position="1004"/>
        <end position="1045"/>
    </location>
</feature>
<feature type="coiled-coil region" evidence="1">
    <location>
        <begin position="873"/>
        <end position="961"/>
    </location>
</feature>
<feature type="coiled-coil region" evidence="1">
    <location>
        <begin position="518"/>
        <end position="639"/>
    </location>
</feature>
<keyword evidence="1" id="KW-0175">Coiled coil</keyword>
<evidence type="ECO:0000256" key="1">
    <source>
        <dbReference type="SAM" id="Coils"/>
    </source>
</evidence>
<evidence type="ECO:0000313" key="2">
    <source>
        <dbReference type="EMBL" id="UUF07646.1"/>
    </source>
</evidence>
<evidence type="ECO:0008006" key="4">
    <source>
        <dbReference type="Google" id="ProtNLM"/>
    </source>
</evidence>
<feature type="coiled-coil region" evidence="1">
    <location>
        <begin position="279"/>
        <end position="338"/>
    </location>
</feature>
<accession>A0A9Q9FFG5</accession>
<protein>
    <recommendedName>
        <fullName evidence="4">Chromosome segregation ATPase</fullName>
    </recommendedName>
</protein>
<feature type="coiled-coil region" evidence="1">
    <location>
        <begin position="766"/>
        <end position="841"/>
    </location>
</feature>
<dbReference type="EMBL" id="CP071250">
    <property type="protein sequence ID" value="UUF07646.1"/>
    <property type="molecule type" value="Genomic_DNA"/>
</dbReference>
<evidence type="ECO:0000313" key="3">
    <source>
        <dbReference type="Proteomes" id="UP001058072"/>
    </source>
</evidence>
<name>A0A9Q9FFG5_9FIRM</name>
<reference evidence="2" key="1">
    <citation type="submission" date="2021-03" db="EMBL/GenBank/DDBJ databases">
        <title>Comparative Genomics and Metabolomics in the genus Turicibacter.</title>
        <authorList>
            <person name="Maki J."/>
            <person name="Looft T."/>
        </authorList>
    </citation>
    <scope>NUCLEOTIDE SEQUENCE</scope>
    <source>
        <strain evidence="2">ISU324</strain>
    </source>
</reference>
<sequence>MSRINRIRIVNLNYNNNAIRIDDECFELVNENTLLSLRNGGGKSVLIQMLTAPFVHKRYRDTSDRPFASYFTTNQPTFILVEWSLDHEAGYVLTGMMVRKNQELKEDEDHRFDLEMINFIHEYTSENDYDIQNFPLLIQESQRKTLKGFHVCRQLFEQCKQDKQLKFDYYDMNQPSRSRAYFNKLEEFQIYYKEWESIIKKVNLKESGLSELFKDAKDEKGLTEKWFLEAIENKLNQQQDRMKNFETLIKKYILQYQANEGNFKKKEGILRFQEEMQPILELEKQLLENETQVHEYECQLAKLYAILDVLHQETTQAKEQQNQQLEQLTQQQHRLAYEQQSLVIYDLMDQITTLLKETGEQEHRLTQLEERQQITVRQQHIYEAANRYQSYKQASEDVQRCESELAVAKKSQEDLLPRLQNLGYSLSLAYEQQVEREQADLTHVRWQIKDVMQQQKHIHKQLEIKQEDRQQFSTQIGRLEQAISQFDQDEQRLSSKYDEAIQRNLEGFYAAGLLKETIDSIKHQLGELKKQKKQDLEQELHVKELQHKVNRDSEDAKEALGSLKMMINAYQQELQQLEEELKVRHRIRSYIAWPEEAVLDTNGMIEALHQKRQTVEGRLREFEREMDRLQKEKQQLQSGEVLPIPDDLKQRLADEGIQYIQGIDWLKRNQRSAEENQLLISKNPFLPYSLILNATEMKRLKRIDLQIKTPFPVPMILREQLEQAPATTYLSGYCQLDTLHFYVWFNEELLDEHRLQQLLLLKEKEIAEIQDKCATQRLHLERYEEQIGVLKYQKLSATTYDHAKKQLSDSLTQQDELQQQLLHFQAEKERLRGELDAILKQLTTRQEQIHFTQLKLQDFEQFIIAYERYVQFLKELLDVREQLNTTLSEIDEAMQQQAELHESYDRLKASEREKQARLSQSQAVLQRFEHYEEGEELRKDVEDLLAEYEAIKDQLDGVLHRSEEDLISAKKRFNFEEEQLHTLMQRYELSDADYQHITYDKFAHEEVLHEIERLTQQLREQEKVINELKISVAKYETEKKNAYDLLKRDLGETEILDKSEVVKRDFIILLSQNQAQIKTVKQCLHTLEQSLALYAREQSNLVEYNQELPETDVVIDSSYRSYDEKAWQTERGTLLRDYRQQQKMVETLKHSISDEFNRMSRLPLFEEDFFNRPLQRFAVCKHVPQSFIEQYDTMHQVFNSLMKKLDVDIEMSEKEKSNVIQLLLDYVGEIHKQLGLIDQNSSIPIRGKNIKMLRIKLPDWQSNANVYHVRMNDFVNSLTQHCLQLMQNNENIEEFIGHQVTTKQLYDQIVGTSNVEIKLYKIEEQREYQITWEQVAKNSGGEGFLSAFVILTSLLSFMRRDETDIFSSFEEGKVLLMDNPFAQTNAAHLLKPLIELAKKNNTQLICLSGLGGDSIYSRFENIYSLSLVPSSFKKGCEYLKSQHIKGEVEPHLVIPSRVYVEDAVQEALLF</sequence>
<dbReference type="Proteomes" id="UP001058072">
    <property type="component" value="Chromosome"/>
</dbReference>
<dbReference type="RefSeq" id="WP_212724957.1">
    <property type="nucleotide sequence ID" value="NZ_CP071250.1"/>
</dbReference>
<gene>
    <name evidence="2" type="ORF">J0J70_08390</name>
</gene>
<feature type="coiled-coil region" evidence="1">
    <location>
        <begin position="228"/>
        <end position="255"/>
    </location>
</feature>
<organism evidence="2 3">
    <name type="scientific">Turicibacter bilis</name>
    <dbReference type="NCBI Taxonomy" id="2735723"/>
    <lineage>
        <taxon>Bacteria</taxon>
        <taxon>Bacillati</taxon>
        <taxon>Bacillota</taxon>
        <taxon>Erysipelotrichia</taxon>
        <taxon>Erysipelotrichales</taxon>
        <taxon>Turicibacteraceae</taxon>
        <taxon>Turicibacter</taxon>
    </lineage>
</organism>
<proteinExistence type="predicted"/>